<dbReference type="GO" id="GO:0042742">
    <property type="term" value="P:defense response to bacterium"/>
    <property type="evidence" value="ECO:0007669"/>
    <property type="project" value="InterPro"/>
</dbReference>
<dbReference type="EMBL" id="GBEZ01017471">
    <property type="protein sequence ID" value="JAC68864.1"/>
    <property type="molecule type" value="Transcribed_RNA"/>
</dbReference>
<evidence type="ECO:0000256" key="1">
    <source>
        <dbReference type="SAM" id="MobiDB-lite"/>
    </source>
</evidence>
<protein>
    <submittedName>
        <fullName evidence="3">Uncharacterized protein</fullName>
    </submittedName>
</protein>
<dbReference type="InterPro" id="IPR018226">
    <property type="entry name" value="Barwin_CS"/>
</dbReference>
<feature type="compositionally biased region" description="Low complexity" evidence="1">
    <location>
        <begin position="120"/>
        <end position="140"/>
    </location>
</feature>
<dbReference type="SUPFAM" id="SSF50685">
    <property type="entry name" value="Barwin-like endoglucanases"/>
    <property type="match status" value="1"/>
</dbReference>
<feature type="signal peptide" evidence="2">
    <location>
        <begin position="1"/>
        <end position="29"/>
    </location>
</feature>
<gene>
    <name evidence="3" type="ORF">TSPGSL018_7748</name>
</gene>
<dbReference type="AlphaFoldDB" id="A0A061RDJ6"/>
<sequence length="512" mass="54026">MMENIRHIQHTKQYLLATVILSFTNSVLAEGFYCNWVNCNGIVQGGEWCNENRNRCEVGCGGTWCAFSVPEPPSAYCNWNQCDGEAQGGSWCNANEENCIACGNGSQWCALAYTTETPYTEQPTQQSTSPPTLPTAATPPTASPPAEPVVSEPPRSGYCNWNQCNGVEQGGSWCNESEENCLICGSGSRWCLWSPSTPGPATEAPGEPEAPTATAEALTTAPDVSSGFGYCNWNRCNGEAQGGEWCNANEQQCLACGSGSEWCSSGNEPPPAPTGAPPPGSGEATLTATHFWDCSGAACDALVLQPWDPARYRYSAYYAPVDPAEFPGGPAYGEKLWMTGAASDALSAALGPDDGCCGQDSEGIGGCGKCLLVTNPTAVNSEWKAVVMKKNRCPPWSAGCDKPHLDIAVPGYDNLQFSTANICGASGTILSKPASSACGDWYLSGESTIQACSCDALPDTTPQEVALRRGCELFTAWGWTSGDPQLTYEVVDCPTEFASLISGAFGPEGPIY</sequence>
<accession>A0A061RDJ6</accession>
<dbReference type="GO" id="GO:0050832">
    <property type="term" value="P:defense response to fungus"/>
    <property type="evidence" value="ECO:0007669"/>
    <property type="project" value="InterPro"/>
</dbReference>
<proteinExistence type="predicted"/>
<keyword evidence="2" id="KW-0732">Signal</keyword>
<reference evidence="3" key="1">
    <citation type="submission" date="2014-05" db="EMBL/GenBank/DDBJ databases">
        <title>The transcriptome of the halophilic microalga Tetraselmis sp. GSL018 isolated from the Great Salt Lake, Utah.</title>
        <authorList>
            <person name="Jinkerson R.E."/>
            <person name="D'Adamo S."/>
            <person name="Posewitz M.C."/>
        </authorList>
    </citation>
    <scope>NUCLEOTIDE SEQUENCE</scope>
    <source>
        <strain evidence="3">GSL018</strain>
    </source>
</reference>
<feature type="region of interest" description="Disordered" evidence="1">
    <location>
        <begin position="120"/>
        <end position="151"/>
    </location>
</feature>
<organism evidence="3">
    <name type="scientific">Tetraselmis sp. GSL018</name>
    <dbReference type="NCBI Taxonomy" id="582737"/>
    <lineage>
        <taxon>Eukaryota</taxon>
        <taxon>Viridiplantae</taxon>
        <taxon>Chlorophyta</taxon>
        <taxon>core chlorophytes</taxon>
        <taxon>Chlorodendrophyceae</taxon>
        <taxon>Chlorodendrales</taxon>
        <taxon>Chlorodendraceae</taxon>
        <taxon>Tetraselmis</taxon>
    </lineage>
</organism>
<evidence type="ECO:0000256" key="2">
    <source>
        <dbReference type="SAM" id="SignalP"/>
    </source>
</evidence>
<feature type="chain" id="PRO_5030002181" evidence="2">
    <location>
        <begin position="30"/>
        <end position="512"/>
    </location>
</feature>
<dbReference type="InterPro" id="IPR036908">
    <property type="entry name" value="RlpA-like_sf"/>
</dbReference>
<name>A0A061RDJ6_9CHLO</name>
<evidence type="ECO:0000313" key="3">
    <source>
        <dbReference type="EMBL" id="JAC68864.1"/>
    </source>
</evidence>
<dbReference type="PROSITE" id="PS00771">
    <property type="entry name" value="BARWIN_1"/>
    <property type="match status" value="1"/>
</dbReference>